<dbReference type="InterPro" id="IPR037523">
    <property type="entry name" value="VOC_core"/>
</dbReference>
<evidence type="ECO:0000256" key="1">
    <source>
        <dbReference type="ARBA" id="ARBA00022723"/>
    </source>
</evidence>
<dbReference type="AlphaFoldDB" id="A0A6P2HVT6"/>
<dbReference type="GO" id="GO:0046872">
    <property type="term" value="F:metal ion binding"/>
    <property type="evidence" value="ECO:0007669"/>
    <property type="project" value="UniProtKB-KW"/>
</dbReference>
<gene>
    <name evidence="3" type="ORF">BLA24064_00881</name>
</gene>
<evidence type="ECO:0000313" key="4">
    <source>
        <dbReference type="Proteomes" id="UP000494222"/>
    </source>
</evidence>
<feature type="domain" description="VOC" evidence="2">
    <location>
        <begin position="23"/>
        <end position="140"/>
    </location>
</feature>
<dbReference type="GO" id="GO:0004493">
    <property type="term" value="F:methylmalonyl-CoA epimerase activity"/>
    <property type="evidence" value="ECO:0007669"/>
    <property type="project" value="TreeGrafter"/>
</dbReference>
<dbReference type="EMBL" id="CABVPL010000004">
    <property type="protein sequence ID" value="VWB22277.1"/>
    <property type="molecule type" value="Genomic_DNA"/>
</dbReference>
<name>A0A6P2HVT6_9BURK</name>
<proteinExistence type="predicted"/>
<dbReference type="PROSITE" id="PS51819">
    <property type="entry name" value="VOC"/>
    <property type="match status" value="1"/>
</dbReference>
<dbReference type="CDD" id="cd06587">
    <property type="entry name" value="VOC"/>
    <property type="match status" value="1"/>
</dbReference>
<dbReference type="PANTHER" id="PTHR43048">
    <property type="entry name" value="METHYLMALONYL-COA EPIMERASE"/>
    <property type="match status" value="1"/>
</dbReference>
<keyword evidence="1" id="KW-0479">Metal-binding</keyword>
<evidence type="ECO:0000313" key="3">
    <source>
        <dbReference type="EMBL" id="VWB22277.1"/>
    </source>
</evidence>
<dbReference type="GO" id="GO:0046491">
    <property type="term" value="P:L-methylmalonyl-CoA metabolic process"/>
    <property type="evidence" value="ECO:0007669"/>
    <property type="project" value="TreeGrafter"/>
</dbReference>
<organism evidence="3 4">
    <name type="scientific">Burkholderia latens</name>
    <dbReference type="NCBI Taxonomy" id="488446"/>
    <lineage>
        <taxon>Bacteria</taxon>
        <taxon>Pseudomonadati</taxon>
        <taxon>Pseudomonadota</taxon>
        <taxon>Betaproteobacteria</taxon>
        <taxon>Burkholderiales</taxon>
        <taxon>Burkholderiaceae</taxon>
        <taxon>Burkholderia</taxon>
        <taxon>Burkholderia cepacia complex</taxon>
    </lineage>
</organism>
<reference evidence="3 4" key="1">
    <citation type="submission" date="2019-09" db="EMBL/GenBank/DDBJ databases">
        <authorList>
            <person name="Depoorter E."/>
        </authorList>
    </citation>
    <scope>NUCLEOTIDE SEQUENCE [LARGE SCALE GENOMIC DNA]</scope>
    <source>
        <strain evidence="3">LMG 24064</strain>
    </source>
</reference>
<dbReference type="InterPro" id="IPR029068">
    <property type="entry name" value="Glyas_Bleomycin-R_OHBP_Dase"/>
</dbReference>
<dbReference type="Gene3D" id="3.10.180.10">
    <property type="entry name" value="2,3-Dihydroxybiphenyl 1,2-Dioxygenase, domain 1"/>
    <property type="match status" value="1"/>
</dbReference>
<dbReference type="Pfam" id="PF00903">
    <property type="entry name" value="Glyoxalase"/>
    <property type="match status" value="1"/>
</dbReference>
<sequence>MQPLYRPLRGLMHPPTTTMIEFKWDHLQLCSADAEATAAWFARCLNAEIVRRPGRVDLRIGAINLFITALPHARSAIVPDGARVQGIDHFGVLVEDLDAAYAHLVDNGAEIVQPVTRIRAGVRGCFVRAPGDILVEVLERRAAEMTFN</sequence>
<dbReference type="SUPFAM" id="SSF54593">
    <property type="entry name" value="Glyoxalase/Bleomycin resistance protein/Dihydroxybiphenyl dioxygenase"/>
    <property type="match status" value="1"/>
</dbReference>
<protein>
    <submittedName>
        <fullName evidence="3">Glyoxalase</fullName>
    </submittedName>
</protein>
<accession>A0A6P2HVT6</accession>
<dbReference type="InterPro" id="IPR004360">
    <property type="entry name" value="Glyas_Fos-R_dOase_dom"/>
</dbReference>
<evidence type="ECO:0000259" key="2">
    <source>
        <dbReference type="PROSITE" id="PS51819"/>
    </source>
</evidence>
<dbReference type="InterPro" id="IPR051785">
    <property type="entry name" value="MMCE/EMCE_epimerase"/>
</dbReference>
<dbReference type="PANTHER" id="PTHR43048:SF5">
    <property type="entry name" value="BLR5325 PROTEIN"/>
    <property type="match status" value="1"/>
</dbReference>
<dbReference type="Proteomes" id="UP000494222">
    <property type="component" value="Unassembled WGS sequence"/>
</dbReference>